<evidence type="ECO:0000313" key="2">
    <source>
        <dbReference type="EMBL" id="KAK1128516.1"/>
    </source>
</evidence>
<gene>
    <name evidence="2" type="ORF">K0M31_002974</name>
</gene>
<evidence type="ECO:0000256" key="1">
    <source>
        <dbReference type="SAM" id="MobiDB-lite"/>
    </source>
</evidence>
<feature type="region of interest" description="Disordered" evidence="1">
    <location>
        <begin position="1"/>
        <end position="24"/>
    </location>
</feature>
<organism evidence="2 3">
    <name type="scientific">Melipona bicolor</name>
    <dbReference type="NCBI Taxonomy" id="60889"/>
    <lineage>
        <taxon>Eukaryota</taxon>
        <taxon>Metazoa</taxon>
        <taxon>Ecdysozoa</taxon>
        <taxon>Arthropoda</taxon>
        <taxon>Hexapoda</taxon>
        <taxon>Insecta</taxon>
        <taxon>Pterygota</taxon>
        <taxon>Neoptera</taxon>
        <taxon>Endopterygota</taxon>
        <taxon>Hymenoptera</taxon>
        <taxon>Apocrita</taxon>
        <taxon>Aculeata</taxon>
        <taxon>Apoidea</taxon>
        <taxon>Anthophila</taxon>
        <taxon>Apidae</taxon>
        <taxon>Melipona</taxon>
    </lineage>
</organism>
<dbReference type="AlphaFoldDB" id="A0AA40G011"/>
<dbReference type="Proteomes" id="UP001177670">
    <property type="component" value="Unassembled WGS sequence"/>
</dbReference>
<keyword evidence="3" id="KW-1185">Reference proteome</keyword>
<dbReference type="EMBL" id="JAHYIQ010000010">
    <property type="protein sequence ID" value="KAK1128516.1"/>
    <property type="molecule type" value="Genomic_DNA"/>
</dbReference>
<feature type="region of interest" description="Disordered" evidence="1">
    <location>
        <begin position="65"/>
        <end position="94"/>
    </location>
</feature>
<sequence length="147" mass="16530">MSTDNDQISCTFTFPDEPELPPESSEILNCRVASRNFPRTLPSEPRTRLAPFEESNVHLPLSSRRFQDCQDVEPDRDHLGQKTSRNEQRGESRLRVSADVAAILPPSRIASPRILIAFPSKFSREVEGKLSQLGANERELSSPESEP</sequence>
<accession>A0AA40G011</accession>
<protein>
    <submittedName>
        <fullName evidence="2">Uncharacterized protein</fullName>
    </submittedName>
</protein>
<feature type="compositionally biased region" description="Polar residues" evidence="1">
    <location>
        <begin position="1"/>
        <end position="12"/>
    </location>
</feature>
<comment type="caution">
    <text evidence="2">The sequence shown here is derived from an EMBL/GenBank/DDBJ whole genome shotgun (WGS) entry which is preliminary data.</text>
</comment>
<reference evidence="2" key="1">
    <citation type="submission" date="2021-10" db="EMBL/GenBank/DDBJ databases">
        <title>Melipona bicolor Genome sequencing and assembly.</title>
        <authorList>
            <person name="Araujo N.S."/>
            <person name="Arias M.C."/>
        </authorList>
    </citation>
    <scope>NUCLEOTIDE SEQUENCE</scope>
    <source>
        <strain evidence="2">USP_2M_L1-L4_2017</strain>
        <tissue evidence="2">Whole body</tissue>
    </source>
</reference>
<evidence type="ECO:0000313" key="3">
    <source>
        <dbReference type="Proteomes" id="UP001177670"/>
    </source>
</evidence>
<name>A0AA40G011_9HYME</name>
<proteinExistence type="predicted"/>